<dbReference type="InterPro" id="IPR006214">
    <property type="entry name" value="Bax_inhibitor_1-related"/>
</dbReference>
<keyword evidence="3 6" id="KW-0812">Transmembrane</keyword>
<gene>
    <name evidence="7" type="ORF">GAYE_SCF02G2071</name>
</gene>
<dbReference type="GO" id="GO:0016020">
    <property type="term" value="C:membrane"/>
    <property type="evidence" value="ECO:0007669"/>
    <property type="project" value="UniProtKB-SubCell"/>
</dbReference>
<dbReference type="AlphaFoldDB" id="A0AAV9I9V6"/>
<feature type="transmembrane region" description="Helical" evidence="6">
    <location>
        <begin position="102"/>
        <end position="123"/>
    </location>
</feature>
<dbReference type="Pfam" id="PF01027">
    <property type="entry name" value="Bax1-I"/>
    <property type="match status" value="1"/>
</dbReference>
<protein>
    <recommendedName>
        <fullName evidence="9">Bax inhibitor-1</fullName>
    </recommendedName>
</protein>
<feature type="transmembrane region" description="Helical" evidence="6">
    <location>
        <begin position="130"/>
        <end position="154"/>
    </location>
</feature>
<evidence type="ECO:0000256" key="5">
    <source>
        <dbReference type="ARBA" id="ARBA00023136"/>
    </source>
</evidence>
<name>A0AAV9I9V6_9RHOD</name>
<organism evidence="7 8">
    <name type="scientific">Galdieria yellowstonensis</name>
    <dbReference type="NCBI Taxonomy" id="3028027"/>
    <lineage>
        <taxon>Eukaryota</taxon>
        <taxon>Rhodophyta</taxon>
        <taxon>Bangiophyceae</taxon>
        <taxon>Galdieriales</taxon>
        <taxon>Galdieriaceae</taxon>
        <taxon>Galdieria</taxon>
    </lineage>
</organism>
<sequence length="230" mass="25738">MAQPSVNKFPSYVASHLKRVYWTLSVSVALMFIGMVVHTYTSIGYTLVPQVLVFASLLLFVSFPRNPQTEKTRKYLLYCFSTMVGCELGPLVEVAFERDPDIVLNAVSGTAVVFLCFTGAAVVAERKSYLFLGGFLSSVLSILLLFSVFSFIIPLKIEEYVQLYLGLVMFVGYVLFDTQLIIERAYNGSTDAVSDAVTLFIDFVGIFVRILVALLKNSSEKESKEKRKRK</sequence>
<evidence type="ECO:0000313" key="7">
    <source>
        <dbReference type="EMBL" id="KAK4524172.1"/>
    </source>
</evidence>
<feature type="transmembrane region" description="Helical" evidence="6">
    <location>
        <begin position="160"/>
        <end position="176"/>
    </location>
</feature>
<dbReference type="Proteomes" id="UP001300502">
    <property type="component" value="Unassembled WGS sequence"/>
</dbReference>
<keyword evidence="4 6" id="KW-1133">Transmembrane helix</keyword>
<evidence type="ECO:0000256" key="2">
    <source>
        <dbReference type="ARBA" id="ARBA00010350"/>
    </source>
</evidence>
<evidence type="ECO:0008006" key="9">
    <source>
        <dbReference type="Google" id="ProtNLM"/>
    </source>
</evidence>
<feature type="transmembrane region" description="Helical" evidence="6">
    <location>
        <begin position="196"/>
        <end position="215"/>
    </location>
</feature>
<feature type="transmembrane region" description="Helical" evidence="6">
    <location>
        <begin position="20"/>
        <end position="37"/>
    </location>
</feature>
<evidence type="ECO:0000256" key="4">
    <source>
        <dbReference type="ARBA" id="ARBA00022989"/>
    </source>
</evidence>
<keyword evidence="8" id="KW-1185">Reference proteome</keyword>
<evidence type="ECO:0000256" key="6">
    <source>
        <dbReference type="RuleBase" id="RU004379"/>
    </source>
</evidence>
<comment type="similarity">
    <text evidence="2 6">Belongs to the BI1 family.</text>
</comment>
<reference evidence="7 8" key="1">
    <citation type="submission" date="2022-07" db="EMBL/GenBank/DDBJ databases">
        <title>Genome-wide signatures of adaptation to extreme environments.</title>
        <authorList>
            <person name="Cho C.H."/>
            <person name="Yoon H.S."/>
        </authorList>
    </citation>
    <scope>NUCLEOTIDE SEQUENCE [LARGE SCALE GENOMIC DNA]</scope>
    <source>
        <strain evidence="7 8">108.79 E11</strain>
    </source>
</reference>
<accession>A0AAV9I9V6</accession>
<dbReference type="EMBL" id="JANCYU010000022">
    <property type="protein sequence ID" value="KAK4524172.1"/>
    <property type="molecule type" value="Genomic_DNA"/>
</dbReference>
<evidence type="ECO:0000313" key="8">
    <source>
        <dbReference type="Proteomes" id="UP001300502"/>
    </source>
</evidence>
<evidence type="ECO:0000256" key="1">
    <source>
        <dbReference type="ARBA" id="ARBA00004141"/>
    </source>
</evidence>
<proteinExistence type="inferred from homology"/>
<keyword evidence="5 6" id="KW-0472">Membrane</keyword>
<evidence type="ECO:0000256" key="3">
    <source>
        <dbReference type="ARBA" id="ARBA00022692"/>
    </source>
</evidence>
<comment type="caution">
    <text evidence="7">The sequence shown here is derived from an EMBL/GenBank/DDBJ whole genome shotgun (WGS) entry which is preliminary data.</text>
</comment>
<feature type="transmembrane region" description="Helical" evidence="6">
    <location>
        <begin position="43"/>
        <end position="63"/>
    </location>
</feature>
<dbReference type="PANTHER" id="PTHR23291:SF32">
    <property type="entry name" value="BAX INHIBITOR 1"/>
    <property type="match status" value="1"/>
</dbReference>
<dbReference type="PANTHER" id="PTHR23291">
    <property type="entry name" value="BAX INHIBITOR-RELATED"/>
    <property type="match status" value="1"/>
</dbReference>
<comment type="subcellular location">
    <subcellularLocation>
        <location evidence="1">Membrane</location>
        <topology evidence="1">Multi-pass membrane protein</topology>
    </subcellularLocation>
</comment>